<accession>A0A913YIP6</accession>
<dbReference type="Proteomes" id="UP000887567">
    <property type="component" value="Unplaced"/>
</dbReference>
<keyword evidence="4 6" id="KW-0732">Signal</keyword>
<dbReference type="GO" id="GO:0005615">
    <property type="term" value="C:extracellular space"/>
    <property type="evidence" value="ECO:0007669"/>
    <property type="project" value="TreeGrafter"/>
</dbReference>
<keyword evidence="3" id="KW-0964">Secreted</keyword>
<dbReference type="GeneID" id="110239201"/>
<dbReference type="RefSeq" id="XP_028514893.1">
    <property type="nucleotide sequence ID" value="XM_028659092.1"/>
</dbReference>
<dbReference type="OMA" id="HQKSRVF"/>
<organism evidence="7 8">
    <name type="scientific">Exaiptasia diaphana</name>
    <name type="common">Tropical sea anemone</name>
    <name type="synonym">Aiptasia pulchella</name>
    <dbReference type="NCBI Taxonomy" id="2652724"/>
    <lineage>
        <taxon>Eukaryota</taxon>
        <taxon>Metazoa</taxon>
        <taxon>Cnidaria</taxon>
        <taxon>Anthozoa</taxon>
        <taxon>Hexacorallia</taxon>
        <taxon>Actiniaria</taxon>
        <taxon>Aiptasiidae</taxon>
        <taxon>Exaiptasia</taxon>
    </lineage>
</organism>
<evidence type="ECO:0000313" key="7">
    <source>
        <dbReference type="EnsemblMetazoa" id="XP_028514893.1"/>
    </source>
</evidence>
<evidence type="ECO:0000313" key="8">
    <source>
        <dbReference type="Proteomes" id="UP000887567"/>
    </source>
</evidence>
<evidence type="ECO:0000256" key="4">
    <source>
        <dbReference type="ARBA" id="ARBA00022729"/>
    </source>
</evidence>
<dbReference type="KEGG" id="epa:110239201"/>
<evidence type="ECO:0000256" key="6">
    <source>
        <dbReference type="SAM" id="SignalP"/>
    </source>
</evidence>
<protein>
    <recommendedName>
        <fullName evidence="9">Meteorin-like protein</fullName>
    </recommendedName>
</protein>
<dbReference type="RefSeq" id="XP_020900573.1">
    <property type="nucleotide sequence ID" value="XM_021044914.2"/>
</dbReference>
<name>A0A913YIP6_EXADI</name>
<evidence type="ECO:0000256" key="2">
    <source>
        <dbReference type="ARBA" id="ARBA00005669"/>
    </source>
</evidence>
<evidence type="ECO:0008006" key="9">
    <source>
        <dbReference type="Google" id="ProtNLM"/>
    </source>
</evidence>
<sequence length="276" mass="31617">MKSHRIAALTITLGFFINGILSNDSDNEVEDECIWEDRSYTGDQPPSVLNAKAECNKGKLIWHHPYGGLRASFHPGAHIKGGFKLCFKCKNPEVTIFREGVNSMTLLKEGHDSKAKSHYCLHSSKKHIVLYIEATKLHQNKMTLDYTIKPLKKKFLHRNKACKPCRYDRLFHLICKSDFAITGYINSSVLIPKTHYKQIDFVGEKLLQQKHELFTKSDQNPGYYMGKLRFPVGCGGKGKHNQLLITGKGSVVTCFTQDKHLIRLVSKYYEHLCMKW</sequence>
<dbReference type="PANTHER" id="PTHR28593">
    <property type="entry name" value="METEORIN-LIKE PROTEIN"/>
    <property type="match status" value="1"/>
</dbReference>
<dbReference type="OrthoDB" id="5947801at2759"/>
<feature type="signal peptide" evidence="6">
    <location>
        <begin position="1"/>
        <end position="22"/>
    </location>
</feature>
<comment type="similarity">
    <text evidence="2">Belongs to the meteorin family.</text>
</comment>
<dbReference type="GO" id="GO:0005179">
    <property type="term" value="F:hormone activity"/>
    <property type="evidence" value="ECO:0007669"/>
    <property type="project" value="TreeGrafter"/>
</dbReference>
<feature type="chain" id="PRO_5038275531" description="Meteorin-like protein" evidence="6">
    <location>
        <begin position="23"/>
        <end position="276"/>
    </location>
</feature>
<evidence type="ECO:0000256" key="5">
    <source>
        <dbReference type="ARBA" id="ARBA00023157"/>
    </source>
</evidence>
<dbReference type="EnsemblMetazoa" id="XM_028659092.1">
    <property type="protein sequence ID" value="XP_028514893.1"/>
    <property type="gene ID" value="LOC110239201"/>
</dbReference>
<dbReference type="EnsemblMetazoa" id="XM_021044914.2">
    <property type="protein sequence ID" value="XP_020900573.1"/>
    <property type="gene ID" value="LOC110239201"/>
</dbReference>
<keyword evidence="8" id="KW-1185">Reference proteome</keyword>
<keyword evidence="5" id="KW-1015">Disulfide bond</keyword>
<dbReference type="AlphaFoldDB" id="A0A913YIP6"/>
<reference evidence="7" key="1">
    <citation type="submission" date="2022-11" db="UniProtKB">
        <authorList>
            <consortium name="EnsemblMetazoa"/>
        </authorList>
    </citation>
    <scope>IDENTIFICATION</scope>
</reference>
<evidence type="ECO:0000256" key="3">
    <source>
        <dbReference type="ARBA" id="ARBA00022525"/>
    </source>
</evidence>
<dbReference type="InterPro" id="IPR051998">
    <property type="entry name" value="Meteorin-like"/>
</dbReference>
<evidence type="ECO:0000256" key="1">
    <source>
        <dbReference type="ARBA" id="ARBA00004613"/>
    </source>
</evidence>
<comment type="subcellular location">
    <subcellularLocation>
        <location evidence="1">Secreted</location>
    </subcellularLocation>
</comment>
<dbReference type="PANTHER" id="PTHR28593:SF3">
    <property type="entry name" value="METEORIN-LIKE PROTEIN"/>
    <property type="match status" value="1"/>
</dbReference>
<proteinExistence type="inferred from homology"/>